<protein>
    <submittedName>
        <fullName evidence="1">Uncharacterized protein</fullName>
    </submittedName>
</protein>
<accession>A0A218N5M8</accession>
<keyword evidence="1" id="KW-0614">Plasmid</keyword>
<geneLocation type="plasmid" evidence="1">
    <name>pKP64477b</name>
</geneLocation>
<proteinExistence type="predicted"/>
<organism evidence="1">
    <name type="scientific">Klebsiella pneumoniae</name>
    <dbReference type="NCBI Taxonomy" id="573"/>
    <lineage>
        <taxon>Bacteria</taxon>
        <taxon>Pseudomonadati</taxon>
        <taxon>Pseudomonadota</taxon>
        <taxon>Gammaproteobacteria</taxon>
        <taxon>Enterobacterales</taxon>
        <taxon>Enterobacteriaceae</taxon>
        <taxon>Klebsiella/Raoultella group</taxon>
        <taxon>Klebsiella</taxon>
        <taxon>Klebsiella pneumoniae complex</taxon>
    </lineage>
</organism>
<reference evidence="1" key="1">
    <citation type="submission" date="2017-05" db="EMBL/GenBank/DDBJ databases">
        <authorList>
            <person name="Song R."/>
            <person name="Chenine A.L."/>
            <person name="Ruprecht R.M."/>
        </authorList>
    </citation>
    <scope>NUCLEOTIDE SEQUENCE</scope>
    <source>
        <strain evidence="1">A64477</strain>
        <plasmid evidence="1">pKP64477b</plasmid>
    </source>
</reference>
<sequence>MSKFDSDHFWKISSKAGIYCPDVKINLSGG</sequence>
<gene>
    <name evidence="1" type="ORF">KP64477b_00181</name>
</gene>
<dbReference type="AlphaFoldDB" id="A0A218N5M8"/>
<name>A0A218N5M8_KLEPN</name>
<dbReference type="EMBL" id="MF150122">
    <property type="protein sequence ID" value="ASF81509.1"/>
    <property type="molecule type" value="Genomic_DNA"/>
</dbReference>
<evidence type="ECO:0000313" key="1">
    <source>
        <dbReference type="EMBL" id="ASF81509.1"/>
    </source>
</evidence>